<dbReference type="GO" id="GO:0031410">
    <property type="term" value="C:cytoplasmic vesicle"/>
    <property type="evidence" value="ECO:0007669"/>
    <property type="project" value="UniProtKB-KW"/>
</dbReference>
<keyword evidence="9 11" id="KW-0472">Membrane</keyword>
<comment type="subcellular location">
    <subcellularLocation>
        <location evidence="2">Cytoplasmic vesicle</location>
        <location evidence="2">Secretory vesicle</location>
        <location evidence="2">Synaptic vesicle membrane</location>
        <topology evidence="2">Multi-pass membrane protein</topology>
    </subcellularLocation>
    <subcellularLocation>
        <location evidence="1">Early endosome membrane</location>
    </subcellularLocation>
</comment>
<dbReference type="InterPro" id="IPR026765">
    <property type="entry name" value="Tmem163"/>
</dbReference>
<feature type="transmembrane region" description="Helical" evidence="11">
    <location>
        <begin position="43"/>
        <end position="64"/>
    </location>
</feature>
<protein>
    <submittedName>
        <fullName evidence="13">Membrane protein</fullName>
    </submittedName>
</protein>
<evidence type="ECO:0000313" key="13">
    <source>
        <dbReference type="EMBL" id="GFO61910.1"/>
    </source>
</evidence>
<dbReference type="AlphaFoldDB" id="A0A6V8MPG2"/>
<sequence length="224" mass="24031">MFCNKMLELQRVYRQASLLALITIYYNLLEGAVSVWFGAGDETISLFGFGIDSFVEVISGVGIWHMVRRLGRGETADRDPFERQALRITGGAFYLLTAGLIATASASLFQGHQPQTTRWGIVISLISIVSMQALIHFKTKVGTALNSPAILADAACTRTCLRLSVVLLAASLGFQLTGIGSLDAVGSLIIAVLSFWEGREAFEKARGLGCGCSCGCTTSTKSDH</sequence>
<reference evidence="14" key="1">
    <citation type="submission" date="2020-06" db="EMBL/GenBank/DDBJ databases">
        <title>Draft genomic sequence of Geomonas sp. Red330.</title>
        <authorList>
            <person name="Itoh H."/>
            <person name="Zhenxing X."/>
            <person name="Ushijima N."/>
            <person name="Masuda Y."/>
            <person name="Shiratori Y."/>
            <person name="Senoo K."/>
        </authorList>
    </citation>
    <scope>NUCLEOTIDE SEQUENCE [LARGE SCALE GENOMIC DNA]</scope>
    <source>
        <strain evidence="14">Red330</strain>
    </source>
</reference>
<dbReference type="EMBL" id="BLXX01000022">
    <property type="protein sequence ID" value="GFO61910.1"/>
    <property type="molecule type" value="Genomic_DNA"/>
</dbReference>
<keyword evidence="10" id="KW-0968">Cytoplasmic vesicle</keyword>
<evidence type="ECO:0000313" key="14">
    <source>
        <dbReference type="Proteomes" id="UP000556026"/>
    </source>
</evidence>
<evidence type="ECO:0000256" key="1">
    <source>
        <dbReference type="ARBA" id="ARBA00004146"/>
    </source>
</evidence>
<feature type="transmembrane region" description="Helical" evidence="11">
    <location>
        <begin position="119"/>
        <end position="137"/>
    </location>
</feature>
<dbReference type="Proteomes" id="UP000556026">
    <property type="component" value="Unassembled WGS sequence"/>
</dbReference>
<evidence type="ECO:0000256" key="5">
    <source>
        <dbReference type="ARBA" id="ARBA00022753"/>
    </source>
</evidence>
<dbReference type="Pfam" id="PF01545">
    <property type="entry name" value="Cation_efflux"/>
    <property type="match status" value="1"/>
</dbReference>
<organism evidence="13 14">
    <name type="scientific">Geomonas silvestris</name>
    <dbReference type="NCBI Taxonomy" id="2740184"/>
    <lineage>
        <taxon>Bacteria</taxon>
        <taxon>Pseudomonadati</taxon>
        <taxon>Thermodesulfobacteriota</taxon>
        <taxon>Desulfuromonadia</taxon>
        <taxon>Geobacterales</taxon>
        <taxon>Geobacteraceae</taxon>
        <taxon>Geomonas</taxon>
    </lineage>
</organism>
<evidence type="ECO:0000256" key="2">
    <source>
        <dbReference type="ARBA" id="ARBA00004644"/>
    </source>
</evidence>
<keyword evidence="14" id="KW-1185">Reference proteome</keyword>
<evidence type="ECO:0000256" key="3">
    <source>
        <dbReference type="ARBA" id="ARBA00008731"/>
    </source>
</evidence>
<evidence type="ECO:0000256" key="7">
    <source>
        <dbReference type="ARBA" id="ARBA00022989"/>
    </source>
</evidence>
<evidence type="ECO:0000256" key="10">
    <source>
        <dbReference type="ARBA" id="ARBA00023329"/>
    </source>
</evidence>
<evidence type="ECO:0000259" key="12">
    <source>
        <dbReference type="Pfam" id="PF01545"/>
    </source>
</evidence>
<evidence type="ECO:0000256" key="8">
    <source>
        <dbReference type="ARBA" id="ARBA00023018"/>
    </source>
</evidence>
<name>A0A6V8MPG2_9BACT</name>
<keyword evidence="7 11" id="KW-1133">Transmembrane helix</keyword>
<evidence type="ECO:0000256" key="4">
    <source>
        <dbReference type="ARBA" id="ARBA00022692"/>
    </source>
</evidence>
<dbReference type="Gene3D" id="1.20.1510.10">
    <property type="entry name" value="Cation efflux protein transmembrane domain"/>
    <property type="match status" value="1"/>
</dbReference>
<comment type="caution">
    <text evidence="13">The sequence shown here is derived from an EMBL/GenBank/DDBJ whole genome shotgun (WGS) entry which is preliminary data.</text>
</comment>
<feature type="transmembrane region" description="Helical" evidence="11">
    <location>
        <begin position="12"/>
        <end position="37"/>
    </location>
</feature>
<dbReference type="PANTHER" id="PTHR31937">
    <property type="entry name" value="TRANSMEMBRANE PROTEIN 163"/>
    <property type="match status" value="1"/>
</dbReference>
<evidence type="ECO:0000256" key="11">
    <source>
        <dbReference type="SAM" id="Phobius"/>
    </source>
</evidence>
<dbReference type="InterPro" id="IPR027469">
    <property type="entry name" value="Cation_efflux_TMD_sf"/>
</dbReference>
<evidence type="ECO:0000256" key="9">
    <source>
        <dbReference type="ARBA" id="ARBA00023136"/>
    </source>
</evidence>
<feature type="transmembrane region" description="Helical" evidence="11">
    <location>
        <begin position="85"/>
        <end position="107"/>
    </location>
</feature>
<feature type="domain" description="Cation efflux protein transmembrane" evidence="12">
    <location>
        <begin position="21"/>
        <end position="203"/>
    </location>
</feature>
<gene>
    <name evidence="13" type="ORF">GMST_42350</name>
</gene>
<dbReference type="GO" id="GO:0008324">
    <property type="term" value="F:monoatomic cation transmembrane transporter activity"/>
    <property type="evidence" value="ECO:0007669"/>
    <property type="project" value="InterPro"/>
</dbReference>
<dbReference type="InterPro" id="IPR058533">
    <property type="entry name" value="Cation_efflux_TM"/>
</dbReference>
<keyword evidence="8" id="KW-0770">Synapse</keyword>
<dbReference type="GO" id="GO:0016020">
    <property type="term" value="C:membrane"/>
    <property type="evidence" value="ECO:0007669"/>
    <property type="project" value="InterPro"/>
</dbReference>
<evidence type="ECO:0000256" key="6">
    <source>
        <dbReference type="ARBA" id="ARBA00022833"/>
    </source>
</evidence>
<dbReference type="SUPFAM" id="SSF161111">
    <property type="entry name" value="Cation efflux protein transmembrane domain-like"/>
    <property type="match status" value="1"/>
</dbReference>
<keyword evidence="6" id="KW-0862">Zinc</keyword>
<comment type="similarity">
    <text evidence="3">Belongs to the TMEM163 family.</text>
</comment>
<dbReference type="RefSeq" id="WP_183356694.1">
    <property type="nucleotide sequence ID" value="NZ_BLXX01000022.1"/>
</dbReference>
<accession>A0A6V8MPG2</accession>
<proteinExistence type="inferred from homology"/>
<keyword evidence="4 11" id="KW-0812">Transmembrane</keyword>
<dbReference type="PANTHER" id="PTHR31937:SF2">
    <property type="entry name" value="TRANSMEMBRANE PROTEIN 163"/>
    <property type="match status" value="1"/>
</dbReference>
<keyword evidence="5" id="KW-0967">Endosome</keyword>